<proteinExistence type="predicted"/>
<evidence type="ECO:0000313" key="2">
    <source>
        <dbReference type="Proteomes" id="UP000219259"/>
    </source>
</evidence>
<reference evidence="1 2" key="1">
    <citation type="submission" date="2017-09" db="EMBL/GenBank/DDBJ databases">
        <title>Phase variable restriction modification systems are present in the genome sequences of periodontal pathogens Prevotella intermedia, Tannerella forsythia and Porphyromonas gingivalis.</title>
        <authorList>
            <person name="Haigh R.D."/>
            <person name="Crawford L."/>
            <person name="Ralph J."/>
            <person name="Wanford J."/>
            <person name="Vartoukian S.R."/>
            <person name="Hijazib K."/>
            <person name="Wade W."/>
            <person name="Oggioni M.R."/>
        </authorList>
    </citation>
    <scope>NUCLEOTIDE SEQUENCE [LARGE SCALE GENOMIC DNA]</scope>
    <source>
        <strain evidence="1 2">WW11663</strain>
    </source>
</reference>
<dbReference type="Proteomes" id="UP000219259">
    <property type="component" value="Unassembled WGS sequence"/>
</dbReference>
<name>A0A2A6EAU4_TANFO</name>
<evidence type="ECO:0000313" key="1">
    <source>
        <dbReference type="EMBL" id="PDP44685.1"/>
    </source>
</evidence>
<dbReference type="AlphaFoldDB" id="A0A2A6EAU4"/>
<comment type="caution">
    <text evidence="1">The sequence shown here is derived from an EMBL/GenBank/DDBJ whole genome shotgun (WGS) entry which is preliminary data.</text>
</comment>
<accession>A0A2A6EAU4</accession>
<organism evidence="1 2">
    <name type="scientific">Tannerella forsythia</name>
    <name type="common">Bacteroides forsythus</name>
    <dbReference type="NCBI Taxonomy" id="28112"/>
    <lineage>
        <taxon>Bacteria</taxon>
        <taxon>Pseudomonadati</taxon>
        <taxon>Bacteroidota</taxon>
        <taxon>Bacteroidia</taxon>
        <taxon>Bacteroidales</taxon>
        <taxon>Tannerellaceae</taxon>
        <taxon>Tannerella</taxon>
    </lineage>
</organism>
<sequence>MKKLVVVVLGIFAFSAYGVSQEIKMTKKGVVDPGPFGGGMTVYEVRIDSCEYLVTRMVQSGNVLTHKGNCKHCAKIRQREHRELIDAIRALRTVDEKNKKKP</sequence>
<gene>
    <name evidence="1" type="ORF">CLI86_02065</name>
</gene>
<dbReference type="EMBL" id="NSLJ01000004">
    <property type="protein sequence ID" value="PDP44685.1"/>
    <property type="molecule type" value="Genomic_DNA"/>
</dbReference>
<protein>
    <submittedName>
        <fullName evidence="1">Uncharacterized protein</fullName>
    </submittedName>
</protein>
<dbReference type="RefSeq" id="WP_097530842.1">
    <property type="nucleotide sequence ID" value="NZ_CALHNL010000078.1"/>
</dbReference>